<dbReference type="InterPro" id="IPR036188">
    <property type="entry name" value="FAD/NAD-bd_sf"/>
</dbReference>
<dbReference type="EMBL" id="LUEZ02000045">
    <property type="protein sequence ID" value="RDB24256.1"/>
    <property type="molecule type" value="Genomic_DNA"/>
</dbReference>
<dbReference type="PRINTS" id="PR00420">
    <property type="entry name" value="RNGMNOXGNASE"/>
</dbReference>
<dbReference type="InParanoid" id="A0A369JZW2"/>
<dbReference type="STRING" id="39966.A0A369JZW2"/>
<dbReference type="Pfam" id="PF01494">
    <property type="entry name" value="FAD_binding_3"/>
    <property type="match status" value="1"/>
</dbReference>
<dbReference type="InterPro" id="IPR050641">
    <property type="entry name" value="RIFMO-like"/>
</dbReference>
<feature type="domain" description="FAD-binding" evidence="6">
    <location>
        <begin position="3"/>
        <end position="357"/>
    </location>
</feature>
<dbReference type="Gene3D" id="3.50.50.60">
    <property type="entry name" value="FAD/NAD(P)-binding domain"/>
    <property type="match status" value="1"/>
</dbReference>
<reference evidence="7" key="1">
    <citation type="submission" date="2018-04" db="EMBL/GenBank/DDBJ databases">
        <title>Whole genome sequencing of Hypsizygus marmoreus.</title>
        <authorList>
            <person name="Choi I.-G."/>
            <person name="Min B."/>
            <person name="Kim J.-G."/>
            <person name="Kim S."/>
            <person name="Oh Y.-L."/>
            <person name="Kong W.-S."/>
            <person name="Park H."/>
            <person name="Jeong J."/>
            <person name="Song E.-S."/>
        </authorList>
    </citation>
    <scope>NUCLEOTIDE SEQUENCE [LARGE SCALE GENOMIC DNA]</scope>
    <source>
        <strain evidence="7">51987-8</strain>
    </source>
</reference>
<keyword evidence="8" id="KW-1185">Reference proteome</keyword>
<evidence type="ECO:0000256" key="5">
    <source>
        <dbReference type="ARBA" id="ARBA00023002"/>
    </source>
</evidence>
<comment type="caution">
    <text evidence="7">The sequence shown here is derived from an EMBL/GenBank/DDBJ whole genome shotgun (WGS) entry which is preliminary data.</text>
</comment>
<dbReference type="PANTHER" id="PTHR43004:SF19">
    <property type="entry name" value="BINDING MONOOXYGENASE, PUTATIVE (JCVI)-RELATED"/>
    <property type="match status" value="1"/>
</dbReference>
<name>A0A369JZW2_HYPMA</name>
<evidence type="ECO:0000313" key="7">
    <source>
        <dbReference type="EMBL" id="RDB24256.1"/>
    </source>
</evidence>
<protein>
    <submittedName>
        <fullName evidence="7">Pentachlorophenol 4-monooxygenase</fullName>
    </submittedName>
</protein>
<dbReference type="OrthoDB" id="2690153at2759"/>
<evidence type="ECO:0000256" key="3">
    <source>
        <dbReference type="ARBA" id="ARBA00022630"/>
    </source>
</evidence>
<evidence type="ECO:0000256" key="2">
    <source>
        <dbReference type="ARBA" id="ARBA00007801"/>
    </source>
</evidence>
<evidence type="ECO:0000259" key="6">
    <source>
        <dbReference type="Pfam" id="PF01494"/>
    </source>
</evidence>
<comment type="similarity">
    <text evidence="2">Belongs to the PheA/TfdB FAD monooxygenase family.</text>
</comment>
<dbReference type="InterPro" id="IPR036249">
    <property type="entry name" value="Thioredoxin-like_sf"/>
</dbReference>
<dbReference type="PANTHER" id="PTHR43004">
    <property type="entry name" value="TRK SYSTEM POTASSIUM UPTAKE PROTEIN"/>
    <property type="match status" value="1"/>
</dbReference>
<keyword evidence="3" id="KW-0285">Flavoprotein</keyword>
<evidence type="ECO:0000313" key="8">
    <source>
        <dbReference type="Proteomes" id="UP000076154"/>
    </source>
</evidence>
<dbReference type="Proteomes" id="UP000076154">
    <property type="component" value="Unassembled WGS sequence"/>
</dbReference>
<dbReference type="Gene3D" id="3.40.30.20">
    <property type="match status" value="1"/>
</dbReference>
<dbReference type="InterPro" id="IPR002938">
    <property type="entry name" value="FAD-bd"/>
</dbReference>
<sequence length="523" mass="57958">MSSILIVGAGLSGLMLALALLCNGISIRIIEKEQRYVIGQRGCGIQPRTLEIQQFLGILPDILGLARLAPSLQLHSSPEGSTSLMTLELNQTMDNTTFYPYINPLILGQDTHEGILRSHLQKDYNCIVELGTQFVAFEQHLNDVTVQISKLNDGIEVPETATFNWVIDADGAHSTVQKQLDLEFLGVTRESEILVVGDIHVKDRFRDRKYWLFWGNDYSKKLMAMPPFETEDGRYNFMVGGAELDHTKIASSCEELIKVFQEVSGRTDVEFSDLIWMGIWRPNIRMTKSFGEGSIFVVGDTGHVHTPGGGQGMNSGIQDSFNLAWKLALVKKGISPMSILETYTEERLSIIESMLANTTLGVNYRGSSLVIDEIHLAVENSDPYHSRNDGTIRAGDRAPEALALLPLRSPHILTNLFDTFRPSLHSIVIFSDAANEQSDSLKSVIPYTKGVVQTIVIYPQSTSPAIVPELADYVFVDQGRFAYKHYNVVGPNTEFVVVRPDGYIGALAGGIDGLTHYFKGIFL</sequence>
<dbReference type="AlphaFoldDB" id="A0A369JZW2"/>
<accession>A0A369JZW2</accession>
<dbReference type="SUPFAM" id="SSF52833">
    <property type="entry name" value="Thioredoxin-like"/>
    <property type="match status" value="1"/>
</dbReference>
<keyword evidence="4" id="KW-0274">FAD</keyword>
<dbReference type="InterPro" id="IPR038220">
    <property type="entry name" value="PHOX_C_sf"/>
</dbReference>
<organism evidence="7 8">
    <name type="scientific">Hypsizygus marmoreus</name>
    <name type="common">White beech mushroom</name>
    <name type="synonym">Agaricus marmoreus</name>
    <dbReference type="NCBI Taxonomy" id="39966"/>
    <lineage>
        <taxon>Eukaryota</taxon>
        <taxon>Fungi</taxon>
        <taxon>Dikarya</taxon>
        <taxon>Basidiomycota</taxon>
        <taxon>Agaricomycotina</taxon>
        <taxon>Agaricomycetes</taxon>
        <taxon>Agaricomycetidae</taxon>
        <taxon>Agaricales</taxon>
        <taxon>Tricholomatineae</taxon>
        <taxon>Lyophyllaceae</taxon>
        <taxon>Hypsizygus</taxon>
    </lineage>
</organism>
<keyword evidence="5" id="KW-0560">Oxidoreductase</keyword>
<evidence type="ECO:0000256" key="4">
    <source>
        <dbReference type="ARBA" id="ARBA00022827"/>
    </source>
</evidence>
<proteinExistence type="inferred from homology"/>
<gene>
    <name evidence="7" type="primary">pcpB_0</name>
    <name evidence="7" type="ORF">Hypma_008571</name>
</gene>
<dbReference type="GO" id="GO:0071949">
    <property type="term" value="F:FAD binding"/>
    <property type="evidence" value="ECO:0007669"/>
    <property type="project" value="InterPro"/>
</dbReference>
<dbReference type="SUPFAM" id="SSF51905">
    <property type="entry name" value="FAD/NAD(P)-binding domain"/>
    <property type="match status" value="1"/>
</dbReference>
<dbReference type="Gene3D" id="3.30.70.2450">
    <property type="match status" value="1"/>
</dbReference>
<dbReference type="GO" id="GO:0016709">
    <property type="term" value="F:oxidoreductase activity, acting on paired donors, with incorporation or reduction of molecular oxygen, NAD(P)H as one donor, and incorporation of one atom of oxygen"/>
    <property type="evidence" value="ECO:0007669"/>
    <property type="project" value="UniProtKB-ARBA"/>
</dbReference>
<evidence type="ECO:0000256" key="1">
    <source>
        <dbReference type="ARBA" id="ARBA00001974"/>
    </source>
</evidence>
<comment type="cofactor">
    <cofactor evidence="1">
        <name>FAD</name>
        <dbReference type="ChEBI" id="CHEBI:57692"/>
    </cofactor>
</comment>